<dbReference type="AlphaFoldDB" id="A0A0B6Y8B5"/>
<sequence>SGQYGALEEEIPVSNDGNKQAVITSGQKTNLLPTFGDGKSIGDNPDIKHNSIFQKSVRQQYKSEHTQI</sequence>
<accession>A0A0B6Y8B5</accession>
<protein>
    <submittedName>
        <fullName evidence="1">Uncharacterized protein</fullName>
    </submittedName>
</protein>
<feature type="non-terminal residue" evidence="1">
    <location>
        <position position="1"/>
    </location>
</feature>
<name>A0A0B6Y8B5_9EUPU</name>
<organism evidence="1">
    <name type="scientific">Arion vulgaris</name>
    <dbReference type="NCBI Taxonomy" id="1028688"/>
    <lineage>
        <taxon>Eukaryota</taxon>
        <taxon>Metazoa</taxon>
        <taxon>Spiralia</taxon>
        <taxon>Lophotrochozoa</taxon>
        <taxon>Mollusca</taxon>
        <taxon>Gastropoda</taxon>
        <taxon>Heterobranchia</taxon>
        <taxon>Euthyneura</taxon>
        <taxon>Panpulmonata</taxon>
        <taxon>Eupulmonata</taxon>
        <taxon>Stylommatophora</taxon>
        <taxon>Helicina</taxon>
        <taxon>Arionoidea</taxon>
        <taxon>Arionidae</taxon>
        <taxon>Arion</taxon>
    </lineage>
</organism>
<gene>
    <name evidence="1" type="primary">ORF14157</name>
</gene>
<evidence type="ECO:0000313" key="1">
    <source>
        <dbReference type="EMBL" id="CEK51705.1"/>
    </source>
</evidence>
<dbReference type="EMBL" id="HACG01004840">
    <property type="protein sequence ID" value="CEK51705.1"/>
    <property type="molecule type" value="Transcribed_RNA"/>
</dbReference>
<proteinExistence type="predicted"/>
<reference evidence="1" key="1">
    <citation type="submission" date="2014-12" db="EMBL/GenBank/DDBJ databases">
        <title>Insight into the proteome of Arion vulgaris.</title>
        <authorList>
            <person name="Aradska J."/>
            <person name="Bulat T."/>
            <person name="Smidak R."/>
            <person name="Sarate P."/>
            <person name="Gangsoo J."/>
            <person name="Sialana F."/>
            <person name="Bilban M."/>
            <person name="Lubec G."/>
        </authorList>
    </citation>
    <scope>NUCLEOTIDE SEQUENCE</scope>
    <source>
        <tissue evidence="1">Skin</tissue>
    </source>
</reference>